<protein>
    <submittedName>
        <fullName evidence="2">Uncharacterized protein</fullName>
    </submittedName>
</protein>
<name>A0A4S3J8S0_9EURO</name>
<keyword evidence="1" id="KW-0812">Transmembrane</keyword>
<keyword evidence="1" id="KW-0472">Membrane</keyword>
<comment type="caution">
    <text evidence="2">The sequence shown here is derived from an EMBL/GenBank/DDBJ whole genome shotgun (WGS) entry which is preliminary data.</text>
</comment>
<sequence length="99" mass="10677">MAFPVTNKWHTQRTSISLRVIATICSLATLIVFGWSQTMFESDMLVVEDLGNAMVSPITGAPYYISDGYSCGVNGRPDCNGKIVANVEHFGTAMACIAL</sequence>
<accession>A0A4S3J8S0</accession>
<keyword evidence="1" id="KW-1133">Transmembrane helix</keyword>
<dbReference type="EMBL" id="SOSA01000422">
    <property type="protein sequence ID" value="THC91370.1"/>
    <property type="molecule type" value="Genomic_DNA"/>
</dbReference>
<keyword evidence="3" id="KW-1185">Reference proteome</keyword>
<evidence type="ECO:0000313" key="2">
    <source>
        <dbReference type="EMBL" id="THC91370.1"/>
    </source>
</evidence>
<organism evidence="2 3">
    <name type="scientific">Aspergillus tanneri</name>
    <dbReference type="NCBI Taxonomy" id="1220188"/>
    <lineage>
        <taxon>Eukaryota</taxon>
        <taxon>Fungi</taxon>
        <taxon>Dikarya</taxon>
        <taxon>Ascomycota</taxon>
        <taxon>Pezizomycotina</taxon>
        <taxon>Eurotiomycetes</taxon>
        <taxon>Eurotiomycetidae</taxon>
        <taxon>Eurotiales</taxon>
        <taxon>Aspergillaceae</taxon>
        <taxon>Aspergillus</taxon>
        <taxon>Aspergillus subgen. Circumdati</taxon>
    </lineage>
</organism>
<evidence type="ECO:0000313" key="3">
    <source>
        <dbReference type="Proteomes" id="UP000308092"/>
    </source>
</evidence>
<evidence type="ECO:0000256" key="1">
    <source>
        <dbReference type="SAM" id="Phobius"/>
    </source>
</evidence>
<dbReference type="AlphaFoldDB" id="A0A4S3J8S0"/>
<proteinExistence type="predicted"/>
<dbReference type="VEuPathDB" id="FungiDB:EYZ11_009169"/>
<reference evidence="2 3" key="1">
    <citation type="submission" date="2019-03" db="EMBL/GenBank/DDBJ databases">
        <title>The genome sequence of a newly discovered highly antifungal drug resistant Aspergillus species, Aspergillus tanneri NIH 1004.</title>
        <authorList>
            <person name="Mounaud S."/>
            <person name="Singh I."/>
            <person name="Joardar V."/>
            <person name="Pakala S."/>
            <person name="Pakala S."/>
            <person name="Venepally P."/>
            <person name="Hoover J."/>
            <person name="Nierman W."/>
            <person name="Chung J."/>
            <person name="Losada L."/>
        </authorList>
    </citation>
    <scope>NUCLEOTIDE SEQUENCE [LARGE SCALE GENOMIC DNA]</scope>
    <source>
        <strain evidence="2 3">NIH1004</strain>
    </source>
</reference>
<feature type="transmembrane region" description="Helical" evidence="1">
    <location>
        <begin position="16"/>
        <end position="35"/>
    </location>
</feature>
<dbReference type="Proteomes" id="UP000308092">
    <property type="component" value="Unassembled WGS sequence"/>
</dbReference>
<gene>
    <name evidence="2" type="ORF">EYZ11_009169</name>
</gene>